<gene>
    <name evidence="1" type="ORF">ABID56_001181</name>
</gene>
<keyword evidence="2" id="KW-1185">Reference proteome</keyword>
<dbReference type="Proteomes" id="UP001549167">
    <property type="component" value="Unassembled WGS sequence"/>
</dbReference>
<protein>
    <submittedName>
        <fullName evidence="1">Uncharacterized protein</fullName>
    </submittedName>
</protein>
<accession>A0ABV2KU34</accession>
<sequence>MRWAIVLGFLFMFGWIPGVIRAISIYFSLRKEVQQAQQNATFE</sequence>
<evidence type="ECO:0000313" key="1">
    <source>
        <dbReference type="EMBL" id="MET3683091.1"/>
    </source>
</evidence>
<organism evidence="1 2">
    <name type="scientific">Alkalibacillus flavidus</name>
    <dbReference type="NCBI Taxonomy" id="546021"/>
    <lineage>
        <taxon>Bacteria</taxon>
        <taxon>Bacillati</taxon>
        <taxon>Bacillota</taxon>
        <taxon>Bacilli</taxon>
        <taxon>Bacillales</taxon>
        <taxon>Bacillaceae</taxon>
        <taxon>Alkalibacillus</taxon>
    </lineage>
</organism>
<evidence type="ECO:0000313" key="2">
    <source>
        <dbReference type="Proteomes" id="UP001549167"/>
    </source>
</evidence>
<name>A0ABV2KU34_9BACI</name>
<dbReference type="EMBL" id="JBEPMX010000004">
    <property type="protein sequence ID" value="MET3683091.1"/>
    <property type="molecule type" value="Genomic_DNA"/>
</dbReference>
<comment type="caution">
    <text evidence="1">The sequence shown here is derived from an EMBL/GenBank/DDBJ whole genome shotgun (WGS) entry which is preliminary data.</text>
</comment>
<reference evidence="1 2" key="1">
    <citation type="submission" date="2024-06" db="EMBL/GenBank/DDBJ databases">
        <title>Genomic Encyclopedia of Type Strains, Phase IV (KMG-IV): sequencing the most valuable type-strain genomes for metagenomic binning, comparative biology and taxonomic classification.</title>
        <authorList>
            <person name="Goeker M."/>
        </authorList>
    </citation>
    <scope>NUCLEOTIDE SEQUENCE [LARGE SCALE GENOMIC DNA]</scope>
    <source>
        <strain evidence="1 2">DSM 23520</strain>
    </source>
</reference>
<proteinExistence type="predicted"/>